<dbReference type="GO" id="GO:0010181">
    <property type="term" value="F:FMN binding"/>
    <property type="evidence" value="ECO:0007669"/>
    <property type="project" value="TreeGrafter"/>
</dbReference>
<evidence type="ECO:0000313" key="3">
    <source>
        <dbReference type="Proteomes" id="UP000006001"/>
    </source>
</evidence>
<dbReference type="GO" id="GO:0004633">
    <property type="term" value="F:phosphopantothenoylcysteine decarboxylase activity"/>
    <property type="evidence" value="ECO:0007669"/>
    <property type="project" value="TreeGrafter"/>
</dbReference>
<sequence length="178" mass="18380">MLVAVSAGIAAYKACEAVSALVGRGCSVRVIMTPEATKFVGPLTFEALTGKKVYSDTFDYSDDASIKHIVFAQEAEAAIVVPATADVIAKMACGIADDMVSSTLLATTCPIIVCPAMHADMYRNPSVEKNLGTLAARGVRLVGPGEGRLASGDIGRGPLAPVDDMVAAVLAVLDAPRR</sequence>
<dbReference type="GO" id="GO:0015937">
    <property type="term" value="P:coenzyme A biosynthetic process"/>
    <property type="evidence" value="ECO:0007669"/>
    <property type="project" value="TreeGrafter"/>
</dbReference>
<dbReference type="PANTHER" id="PTHR14359">
    <property type="entry name" value="HOMO-OLIGOMERIC FLAVIN CONTAINING CYS DECARBOXYLASE FAMILY"/>
    <property type="match status" value="1"/>
</dbReference>
<keyword evidence="3" id="KW-1185">Reference proteome</keyword>
<name>D0WEG1_SLAES</name>
<dbReference type="PANTHER" id="PTHR14359:SF6">
    <property type="entry name" value="PHOSPHOPANTOTHENOYLCYSTEINE DECARBOXYLASE"/>
    <property type="match status" value="1"/>
</dbReference>
<dbReference type="SUPFAM" id="SSF52507">
    <property type="entry name" value="Homo-oligomeric flavin-containing Cys decarboxylases, HFCD"/>
    <property type="match status" value="1"/>
</dbReference>
<dbReference type="STRING" id="649764.HMPREF0762_00191"/>
<evidence type="ECO:0000313" key="2">
    <source>
        <dbReference type="EMBL" id="EEZ62099.1"/>
    </source>
</evidence>
<dbReference type="InterPro" id="IPR003382">
    <property type="entry name" value="Flavoprotein"/>
</dbReference>
<dbReference type="GO" id="GO:0071513">
    <property type="term" value="C:phosphopantothenoylcysteine decarboxylase complex"/>
    <property type="evidence" value="ECO:0007669"/>
    <property type="project" value="TreeGrafter"/>
</dbReference>
<organism evidence="2 3">
    <name type="scientific">Slackia exigua (strain ATCC 700122 / DSM 15923 / CIP 105133 / JCM 11022 / KCTC 5966 / S-7)</name>
    <dbReference type="NCBI Taxonomy" id="649764"/>
    <lineage>
        <taxon>Bacteria</taxon>
        <taxon>Bacillati</taxon>
        <taxon>Actinomycetota</taxon>
        <taxon>Coriobacteriia</taxon>
        <taxon>Eggerthellales</taxon>
        <taxon>Eggerthellaceae</taxon>
        <taxon>Slackia</taxon>
    </lineage>
</organism>
<dbReference type="Proteomes" id="UP000006001">
    <property type="component" value="Unassembled WGS sequence"/>
</dbReference>
<protein>
    <submittedName>
        <fullName evidence="2">Flavoprotein</fullName>
    </submittedName>
</protein>
<reference evidence="2" key="1">
    <citation type="submission" date="2009-10" db="EMBL/GenBank/DDBJ databases">
        <authorList>
            <person name="Weinstock G."/>
            <person name="Sodergren E."/>
            <person name="Clifton S."/>
            <person name="Fulton L."/>
            <person name="Fulton B."/>
            <person name="Courtney L."/>
            <person name="Fronick C."/>
            <person name="Harrison M."/>
            <person name="Strong C."/>
            <person name="Farmer C."/>
            <person name="Delahaunty K."/>
            <person name="Markovic C."/>
            <person name="Hall O."/>
            <person name="Minx P."/>
            <person name="Tomlinson C."/>
            <person name="Mitreva M."/>
            <person name="Nelson J."/>
            <person name="Hou S."/>
            <person name="Wollam A."/>
            <person name="Pepin K.H."/>
            <person name="Johnson M."/>
            <person name="Bhonagiri V."/>
            <person name="Nash W.E."/>
            <person name="Warren W."/>
            <person name="Chinwalla A."/>
            <person name="Mardis E.R."/>
            <person name="Wilson R.K."/>
        </authorList>
    </citation>
    <scope>NUCLEOTIDE SEQUENCE [LARGE SCALE GENOMIC DNA]</scope>
    <source>
        <strain evidence="2">ATCC 700122</strain>
    </source>
</reference>
<dbReference type="eggNOG" id="COG0452">
    <property type="taxonomic scope" value="Bacteria"/>
</dbReference>
<comment type="caution">
    <text evidence="2">The sequence shown here is derived from an EMBL/GenBank/DDBJ whole genome shotgun (WGS) entry which is preliminary data.</text>
</comment>
<gene>
    <name evidence="2" type="ORF">HMPREF0762_00191</name>
</gene>
<accession>D0WEG1</accession>
<proteinExistence type="predicted"/>
<dbReference type="Gene3D" id="3.40.50.1950">
    <property type="entry name" value="Flavin prenyltransferase-like"/>
    <property type="match status" value="1"/>
</dbReference>
<dbReference type="HOGENOM" id="CLU_033319_2_0_11"/>
<dbReference type="AlphaFoldDB" id="D0WEG1"/>
<dbReference type="InterPro" id="IPR036551">
    <property type="entry name" value="Flavin_trans-like"/>
</dbReference>
<evidence type="ECO:0000259" key="1">
    <source>
        <dbReference type="Pfam" id="PF02441"/>
    </source>
</evidence>
<feature type="domain" description="Flavoprotein" evidence="1">
    <location>
        <begin position="2"/>
        <end position="170"/>
    </location>
</feature>
<dbReference type="Pfam" id="PF02441">
    <property type="entry name" value="Flavoprotein"/>
    <property type="match status" value="1"/>
</dbReference>
<dbReference type="EMBL" id="ACUX02000004">
    <property type="protein sequence ID" value="EEZ62099.1"/>
    <property type="molecule type" value="Genomic_DNA"/>
</dbReference>